<dbReference type="Proteomes" id="UP001438953">
    <property type="component" value="Unassembled WGS sequence"/>
</dbReference>
<evidence type="ECO:0000313" key="3">
    <source>
        <dbReference type="Proteomes" id="UP001438953"/>
    </source>
</evidence>
<dbReference type="InterPro" id="IPR036291">
    <property type="entry name" value="NAD(P)-bd_dom_sf"/>
</dbReference>
<dbReference type="PANTHER" id="PTHR42760">
    <property type="entry name" value="SHORT-CHAIN DEHYDROGENASES/REDUCTASES FAMILY MEMBER"/>
    <property type="match status" value="1"/>
</dbReference>
<dbReference type="PANTHER" id="PTHR42760:SF121">
    <property type="entry name" value="3-OXOACYL-(ACYL-CARRIER-PROTEIN) REDUCTASE"/>
    <property type="match status" value="1"/>
</dbReference>
<dbReference type="PRINTS" id="PR00081">
    <property type="entry name" value="GDHRDH"/>
</dbReference>
<dbReference type="InterPro" id="IPR002347">
    <property type="entry name" value="SDR_fam"/>
</dbReference>
<evidence type="ECO:0000313" key="2">
    <source>
        <dbReference type="EMBL" id="MER5173605.1"/>
    </source>
</evidence>
<dbReference type="RefSeq" id="WP_350938982.1">
    <property type="nucleotide sequence ID" value="NZ_JAYWLC010000022.1"/>
</dbReference>
<reference evidence="2 3" key="1">
    <citation type="submission" date="2024-01" db="EMBL/GenBank/DDBJ databases">
        <authorList>
            <person name="Deng Y."/>
            <person name="Su J."/>
        </authorList>
    </citation>
    <scope>NUCLEOTIDE SEQUENCE [LARGE SCALE GENOMIC DNA]</scope>
    <source>
        <strain evidence="2 3">CPCC 100088</strain>
    </source>
</reference>
<keyword evidence="3" id="KW-1185">Reference proteome</keyword>
<proteinExistence type="inferred from homology"/>
<dbReference type="PROSITE" id="PS00061">
    <property type="entry name" value="ADH_SHORT"/>
    <property type="match status" value="1"/>
</dbReference>
<evidence type="ECO:0000256" key="1">
    <source>
        <dbReference type="ARBA" id="ARBA00006484"/>
    </source>
</evidence>
<protein>
    <submittedName>
        <fullName evidence="2">SDR family oxidoreductase</fullName>
    </submittedName>
</protein>
<name>A0ABV1SL34_9RHOB</name>
<gene>
    <name evidence="2" type="ORF">VSX56_17710</name>
</gene>
<reference evidence="2 3" key="2">
    <citation type="submission" date="2024-06" db="EMBL/GenBank/DDBJ databases">
        <title>Thioclava kandeliae sp. nov. from a rhizosphere soil sample of Kandelia candel in a mangrove.</title>
        <authorList>
            <person name="Mu T."/>
        </authorList>
    </citation>
    <scope>NUCLEOTIDE SEQUENCE [LARGE SCALE GENOMIC DNA]</scope>
    <source>
        <strain evidence="2 3">CPCC 100088</strain>
    </source>
</reference>
<dbReference type="PRINTS" id="PR00080">
    <property type="entry name" value="SDRFAMILY"/>
</dbReference>
<sequence length="262" mass="27764">MRKTTSRAILVTGAARGIGRAIALRLAEDGHDVVINDIPANEEAAEAVAQEIRGLGRTSGTAIADVSEPEEVHRMVADTVAALGRLDVMIANAGIAHIQGLLDLDVADWDRVMNVNLRGVFLCYQAAARQMIAQGSGGKIIGAASIVAYRPFALLGPYSASKWAVRGLTQAAAMEWARHGITVNAYCPGIVGTDMWDLIDEKLGAEEGLAKGEAIRKYAGAIMLGRVSEPEDVAKYVSYLASDDSDYMTGQSVMIDGGIQFS</sequence>
<dbReference type="Gene3D" id="3.40.50.720">
    <property type="entry name" value="NAD(P)-binding Rossmann-like Domain"/>
    <property type="match status" value="1"/>
</dbReference>
<dbReference type="Pfam" id="PF13561">
    <property type="entry name" value="adh_short_C2"/>
    <property type="match status" value="1"/>
</dbReference>
<comment type="caution">
    <text evidence="2">The sequence shown here is derived from an EMBL/GenBank/DDBJ whole genome shotgun (WGS) entry which is preliminary data.</text>
</comment>
<dbReference type="EMBL" id="JAYWLC010000022">
    <property type="protein sequence ID" value="MER5173605.1"/>
    <property type="molecule type" value="Genomic_DNA"/>
</dbReference>
<accession>A0ABV1SL34</accession>
<dbReference type="SUPFAM" id="SSF51735">
    <property type="entry name" value="NAD(P)-binding Rossmann-fold domains"/>
    <property type="match status" value="1"/>
</dbReference>
<organism evidence="2 3">
    <name type="scientific">Thioclava kandeliae</name>
    <dbReference type="NCBI Taxonomy" id="3070818"/>
    <lineage>
        <taxon>Bacteria</taxon>
        <taxon>Pseudomonadati</taxon>
        <taxon>Pseudomonadota</taxon>
        <taxon>Alphaproteobacteria</taxon>
        <taxon>Rhodobacterales</taxon>
        <taxon>Paracoccaceae</taxon>
        <taxon>Thioclava</taxon>
    </lineage>
</organism>
<dbReference type="InterPro" id="IPR020904">
    <property type="entry name" value="Sc_DH/Rdtase_CS"/>
</dbReference>
<comment type="similarity">
    <text evidence="1">Belongs to the short-chain dehydrogenases/reductases (SDR) family.</text>
</comment>